<dbReference type="OrthoDB" id="9801954at2"/>
<evidence type="ECO:0000313" key="4">
    <source>
        <dbReference type="Proteomes" id="UP000254326"/>
    </source>
</evidence>
<evidence type="ECO:0000256" key="1">
    <source>
        <dbReference type="SAM" id="Phobius"/>
    </source>
</evidence>
<dbReference type="AlphaFoldDB" id="A0A370U8E4"/>
<dbReference type="EMBL" id="QKRA01000004">
    <property type="protein sequence ID" value="RDL44044.1"/>
    <property type="molecule type" value="Genomic_DNA"/>
</dbReference>
<dbReference type="GO" id="GO:0016758">
    <property type="term" value="F:hexosyltransferase activity"/>
    <property type="evidence" value="ECO:0007669"/>
    <property type="project" value="UniProtKB-ARBA"/>
</dbReference>
<keyword evidence="1" id="KW-1133">Transmembrane helix</keyword>
<dbReference type="InterPro" id="IPR001173">
    <property type="entry name" value="Glyco_trans_2-like"/>
</dbReference>
<protein>
    <recommendedName>
        <fullName evidence="2">Glycosyltransferase 2-like domain-containing protein</fullName>
    </recommendedName>
</protein>
<accession>A0A370U8E4</accession>
<evidence type="ECO:0000313" key="3">
    <source>
        <dbReference type="EMBL" id="RDL44044.1"/>
    </source>
</evidence>
<dbReference type="Proteomes" id="UP000254326">
    <property type="component" value="Unassembled WGS sequence"/>
</dbReference>
<dbReference type="InterPro" id="IPR029044">
    <property type="entry name" value="Nucleotide-diphossugar_trans"/>
</dbReference>
<comment type="caution">
    <text evidence="3">The sequence shown here is derived from an EMBL/GenBank/DDBJ whole genome shotgun (WGS) entry which is preliminary data.</text>
</comment>
<organism evidence="3 4">
    <name type="scientific">Marinomonas piezotolerans</name>
    <dbReference type="NCBI Taxonomy" id="2213058"/>
    <lineage>
        <taxon>Bacteria</taxon>
        <taxon>Pseudomonadati</taxon>
        <taxon>Pseudomonadota</taxon>
        <taxon>Gammaproteobacteria</taxon>
        <taxon>Oceanospirillales</taxon>
        <taxon>Oceanospirillaceae</taxon>
        <taxon>Marinomonas</taxon>
    </lineage>
</organism>
<evidence type="ECO:0000259" key="2">
    <source>
        <dbReference type="Pfam" id="PF00535"/>
    </source>
</evidence>
<reference evidence="3 4" key="1">
    <citation type="submission" date="2018-06" db="EMBL/GenBank/DDBJ databases">
        <title>Marinomonas sp. YLB-05 draft genome sequence.</title>
        <authorList>
            <person name="Yu L."/>
            <person name="Tang X."/>
        </authorList>
    </citation>
    <scope>NUCLEOTIDE SEQUENCE [LARGE SCALE GENOMIC DNA]</scope>
    <source>
        <strain evidence="3 4">YLB-05</strain>
    </source>
</reference>
<dbReference type="RefSeq" id="WP_115468082.1">
    <property type="nucleotide sequence ID" value="NZ_QKRA01000004.1"/>
</dbReference>
<feature type="transmembrane region" description="Helical" evidence="1">
    <location>
        <begin position="285"/>
        <end position="301"/>
    </location>
</feature>
<dbReference type="PANTHER" id="PTHR22916">
    <property type="entry name" value="GLYCOSYLTRANSFERASE"/>
    <property type="match status" value="1"/>
</dbReference>
<proteinExistence type="predicted"/>
<keyword evidence="1" id="KW-0472">Membrane</keyword>
<dbReference type="Gene3D" id="3.90.550.10">
    <property type="entry name" value="Spore Coat Polysaccharide Biosynthesis Protein SpsA, Chain A"/>
    <property type="match status" value="1"/>
</dbReference>
<dbReference type="PANTHER" id="PTHR22916:SF3">
    <property type="entry name" value="UDP-GLCNAC:BETAGAL BETA-1,3-N-ACETYLGLUCOSAMINYLTRANSFERASE-LIKE PROTEIN 1"/>
    <property type="match status" value="1"/>
</dbReference>
<name>A0A370U8E4_9GAMM</name>
<feature type="domain" description="Glycosyltransferase 2-like" evidence="2">
    <location>
        <begin position="15"/>
        <end position="143"/>
    </location>
</feature>
<sequence length="313" mass="37065">MTTMIVEDKREPLVSVLMNCYNGEKYLREALDSVLAQTYQNWELIFWDNQSTDNSRAILEEYLPNERIRYFYAPIHTNLGGGRAAAWEYIRGDYLCVLDVDDYMLPNKVALQVQHLEENEDVGVSISNTLFFSDRFEEKLYSVPPRIDLGLQYLIRKYYVSLESTMISMKHARKLQEGFSSEYSHIADFDLIVRVCSISKISYLDAVLSGWRVHKNSGTWLESHRFNIEIIKWCDSRIELPEFKEVYDDISFRRKRAYFENLMFDASKLSFRELFKLNSASTSKLYLALGLMFLPFYNALSKYRTLRFQKKWW</sequence>
<dbReference type="Pfam" id="PF00535">
    <property type="entry name" value="Glycos_transf_2"/>
    <property type="match status" value="1"/>
</dbReference>
<gene>
    <name evidence="3" type="ORF">DN730_10430</name>
</gene>
<keyword evidence="4" id="KW-1185">Reference proteome</keyword>
<dbReference type="CDD" id="cd00761">
    <property type="entry name" value="Glyco_tranf_GTA_type"/>
    <property type="match status" value="1"/>
</dbReference>
<keyword evidence="1" id="KW-0812">Transmembrane</keyword>
<dbReference type="SUPFAM" id="SSF53448">
    <property type="entry name" value="Nucleotide-diphospho-sugar transferases"/>
    <property type="match status" value="1"/>
</dbReference>